<feature type="compositionally biased region" description="Acidic residues" evidence="1">
    <location>
        <begin position="30"/>
        <end position="40"/>
    </location>
</feature>
<organism evidence="2">
    <name type="scientific">uncultured Caudovirales phage</name>
    <dbReference type="NCBI Taxonomy" id="2100421"/>
    <lineage>
        <taxon>Viruses</taxon>
        <taxon>Duplodnaviria</taxon>
        <taxon>Heunggongvirae</taxon>
        <taxon>Uroviricota</taxon>
        <taxon>Caudoviricetes</taxon>
        <taxon>Peduoviridae</taxon>
        <taxon>Maltschvirus</taxon>
        <taxon>Maltschvirus maltsch</taxon>
    </lineage>
</organism>
<feature type="compositionally biased region" description="Polar residues" evidence="1">
    <location>
        <begin position="41"/>
        <end position="50"/>
    </location>
</feature>
<gene>
    <name evidence="2" type="ORF">UFOVP690_4</name>
</gene>
<evidence type="ECO:0000256" key="1">
    <source>
        <dbReference type="SAM" id="MobiDB-lite"/>
    </source>
</evidence>
<proteinExistence type="predicted"/>
<accession>A0A6J5NBQ4</accession>
<evidence type="ECO:0000313" key="2">
    <source>
        <dbReference type="EMBL" id="CAB4157140.1"/>
    </source>
</evidence>
<reference evidence="2" key="1">
    <citation type="submission" date="2020-04" db="EMBL/GenBank/DDBJ databases">
        <authorList>
            <person name="Chiriac C."/>
            <person name="Salcher M."/>
            <person name="Ghai R."/>
            <person name="Kavagutti S V."/>
        </authorList>
    </citation>
    <scope>NUCLEOTIDE SEQUENCE</scope>
</reference>
<sequence>MPYSTCCGAHTNFEEIGICPDCLEHCDWEEEDEDEEDADNQIEQNKLNAL</sequence>
<protein>
    <submittedName>
        <fullName evidence="2">Uncharacterized protein</fullName>
    </submittedName>
</protein>
<feature type="region of interest" description="Disordered" evidence="1">
    <location>
        <begin position="30"/>
        <end position="50"/>
    </location>
</feature>
<dbReference type="EMBL" id="LR796662">
    <property type="protein sequence ID" value="CAB4157140.1"/>
    <property type="molecule type" value="Genomic_DNA"/>
</dbReference>
<name>A0A6J5NBQ4_9CAUD</name>